<evidence type="ECO:0000256" key="8">
    <source>
        <dbReference type="ARBA" id="ARBA00023180"/>
    </source>
</evidence>
<evidence type="ECO:0000313" key="21">
    <source>
        <dbReference type="Proteomes" id="UP000007754"/>
    </source>
</evidence>
<accession>A0A674GLV7</accession>
<dbReference type="SMART" id="SM00014">
    <property type="entry name" value="acidPPc"/>
    <property type="match status" value="1"/>
</dbReference>
<dbReference type="Gene3D" id="1.20.144.10">
    <property type="entry name" value="Phosphatidic acid phosphatase type 2/haloperoxidase"/>
    <property type="match status" value="1"/>
</dbReference>
<keyword evidence="21" id="KW-1185">Reference proteome</keyword>
<comment type="function">
    <text evidence="11">Postsynaptic density membrane protein that indirectly regulates glutamatergic synaptic transmission through lysophosphatidic acid (LPA)-mediated signaling pathways. Binds lysophosphatidic acid (LPA) and mediates its internalization into cells. Could act as receptor or a transporter of this lipid at the post-synaptic membrane. Modulates lysophosphatidic acid (LPA) activity in neuron axonal outgrowth during development by attenuating phospholipid-induced axon collapse.</text>
</comment>
<name>A0A674GLV7_TAEGU</name>
<dbReference type="GO" id="GO:0048839">
    <property type="term" value="P:inner ear development"/>
    <property type="evidence" value="ECO:0007669"/>
    <property type="project" value="Ensembl"/>
</dbReference>
<dbReference type="GO" id="GO:0098978">
    <property type="term" value="C:glutamatergic synapse"/>
    <property type="evidence" value="ECO:0007669"/>
    <property type="project" value="Ensembl"/>
</dbReference>
<dbReference type="CDD" id="cd03384">
    <property type="entry name" value="PAP2_wunen"/>
    <property type="match status" value="1"/>
</dbReference>
<evidence type="ECO:0000256" key="16">
    <source>
        <dbReference type="ARBA" id="ARBA00081264"/>
    </source>
</evidence>
<dbReference type="InterPro" id="IPR043216">
    <property type="entry name" value="PAP-like"/>
</dbReference>
<evidence type="ECO:0000256" key="15">
    <source>
        <dbReference type="ARBA" id="ARBA00079928"/>
    </source>
</evidence>
<dbReference type="OMA" id="EIIMPRS"/>
<evidence type="ECO:0000256" key="3">
    <source>
        <dbReference type="ARBA" id="ARBA00022553"/>
    </source>
</evidence>
<keyword evidence="2" id="KW-1003">Cell membrane</keyword>
<feature type="transmembrane region" description="Helical" evidence="18">
    <location>
        <begin position="173"/>
        <end position="199"/>
    </location>
</feature>
<evidence type="ECO:0000256" key="10">
    <source>
        <dbReference type="ARBA" id="ARBA00037872"/>
    </source>
</evidence>
<feature type="domain" description="Phosphatidic acid phosphatase type 2/haloperoxidase" evidence="19">
    <location>
        <begin position="230"/>
        <end position="374"/>
    </location>
</feature>
<feature type="region of interest" description="Disordered" evidence="17">
    <location>
        <begin position="74"/>
        <end position="106"/>
    </location>
</feature>
<dbReference type="PANTHER" id="PTHR10165">
    <property type="entry name" value="LIPID PHOSPHATE PHOSPHATASE"/>
    <property type="match status" value="1"/>
</dbReference>
<sequence length="818" mass="89360">MLFPGTFYYSVSEQVFPRNKRNAADSSRSIANTLMPSGNLLRSLKPVRARTNLPPQPEHPRVCAHRPGLPSPSVPAWPGAKELSRPGPPPAAEQAPDVSMSAKERQKGKVTKDSVTLLPCFYFVELPILASSVVSLYFLELTDVFKPVHSGFNCYDKSLSMPYIEPTQESVPFLMLLSLVFAGPSITIMIGEGILYCCLSKRRNGIGTEANINAGGCNFNSFLRRAVRFVGVHVFGLCATALVTDIIQLSTGYQAPYFLTVCKPNYTSLNVSCSENSYVVEDICSGADLNIINAGRKSFPSQHATLAAFAAVYISMYFNSTLTDSSKLLKPLLVFAFIICGIICGLTRITQYKNHPVDVYCGFLIGGGIALYLGLYAVGNFLPSDENAFHPNFHREPLRSLTDLSQDANRILPGKNGSSSDGIVSHRTGSILNRNHRDSGSLTNLKRANADVEIITPRSPMGKENMVTFSNTLPRVNTPSLEDPARRNATIHASMDSARSKQLLSQWKNKNESRKLSLQVIETESGQSPPRAIEMRSSSEPSRVGVNGDHHGPTSQYLKIQPGSVPGCNNSGLTGGPRVSIQSRPGSSQLVHIPEETQENVNTSPKTSSARAKWLKAAEKSVACRSNSQPRIMQVIAMSKQQGVLQGSPKSSEGSTVTCTGAIRYKTLTDHEPSSIVRVEAHPENNRPVIQMPSEGEGSGSWKWKGPEKVTLRQTYELNDLNRDSESCDSLKDSYGSGDRKRSNIDNTEHHHHGITTIRVTPVEGSEIGSETLSISSSRDSTLRRKGNIILIPERGSSPENTRNIFYKGTSPTRAYKD</sequence>
<evidence type="ECO:0000256" key="13">
    <source>
        <dbReference type="ARBA" id="ARBA00076753"/>
    </source>
</evidence>
<keyword evidence="8" id="KW-0325">Glycoprotein</keyword>
<evidence type="ECO:0000256" key="18">
    <source>
        <dbReference type="SAM" id="Phobius"/>
    </source>
</evidence>
<dbReference type="GO" id="GO:0007186">
    <property type="term" value="P:G protein-coupled receptor signaling pathway"/>
    <property type="evidence" value="ECO:0007669"/>
    <property type="project" value="Ensembl"/>
</dbReference>
<dbReference type="Pfam" id="PF01569">
    <property type="entry name" value="PAP2"/>
    <property type="match status" value="1"/>
</dbReference>
<feature type="transmembrane region" description="Helical" evidence="18">
    <location>
        <begin position="359"/>
        <end position="379"/>
    </location>
</feature>
<dbReference type="GO" id="GO:0007409">
    <property type="term" value="P:axonogenesis"/>
    <property type="evidence" value="ECO:0007669"/>
    <property type="project" value="TreeGrafter"/>
</dbReference>
<dbReference type="InParanoid" id="A0A674GLV7"/>
<evidence type="ECO:0000256" key="14">
    <source>
        <dbReference type="ARBA" id="ARBA00078504"/>
    </source>
</evidence>
<evidence type="ECO:0000256" key="9">
    <source>
        <dbReference type="ARBA" id="ARBA00023257"/>
    </source>
</evidence>
<comment type="subcellular location">
    <subcellularLocation>
        <location evidence="10">Postsynaptic density membrane</location>
        <topology evidence="10">Multi-pass membrane protein</topology>
    </subcellularLocation>
</comment>
<dbReference type="GO" id="GO:0008195">
    <property type="term" value="F:phosphatidate phosphatase activity"/>
    <property type="evidence" value="ECO:0007669"/>
    <property type="project" value="TreeGrafter"/>
</dbReference>
<keyword evidence="5 18" id="KW-1133">Transmembrane helix</keyword>
<organism evidence="20 21">
    <name type="scientific">Taeniopygia guttata</name>
    <name type="common">Zebra finch</name>
    <name type="synonym">Poephila guttata</name>
    <dbReference type="NCBI Taxonomy" id="59729"/>
    <lineage>
        <taxon>Eukaryota</taxon>
        <taxon>Metazoa</taxon>
        <taxon>Chordata</taxon>
        <taxon>Craniata</taxon>
        <taxon>Vertebrata</taxon>
        <taxon>Euteleostomi</taxon>
        <taxon>Archelosauria</taxon>
        <taxon>Archosauria</taxon>
        <taxon>Dinosauria</taxon>
        <taxon>Saurischia</taxon>
        <taxon>Theropoda</taxon>
        <taxon>Coelurosauria</taxon>
        <taxon>Aves</taxon>
        <taxon>Neognathae</taxon>
        <taxon>Neoaves</taxon>
        <taxon>Telluraves</taxon>
        <taxon>Australaves</taxon>
        <taxon>Passeriformes</taxon>
        <taxon>Passeroidea</taxon>
        <taxon>Estrildidae</taxon>
        <taxon>Estrildinae</taxon>
        <taxon>Taeniopygia</taxon>
    </lineage>
</organism>
<keyword evidence="7 18" id="KW-0472">Membrane</keyword>
<keyword evidence="9" id="KW-0628">Postsynaptic cell membrane</keyword>
<feature type="compositionally biased region" description="Basic and acidic residues" evidence="17">
    <location>
        <begin position="724"/>
        <end position="749"/>
    </location>
</feature>
<dbReference type="GO" id="GO:0098685">
    <property type="term" value="C:Schaffer collateral - CA1 synapse"/>
    <property type="evidence" value="ECO:0007669"/>
    <property type="project" value="Ensembl"/>
</dbReference>
<feature type="transmembrane region" description="Helical" evidence="18">
    <location>
        <begin position="328"/>
        <end position="347"/>
    </location>
</feature>
<proteinExistence type="inferred from homology"/>
<evidence type="ECO:0000256" key="2">
    <source>
        <dbReference type="ARBA" id="ARBA00022475"/>
    </source>
</evidence>
<dbReference type="GO" id="GO:0098839">
    <property type="term" value="C:postsynaptic density membrane"/>
    <property type="evidence" value="ECO:0007669"/>
    <property type="project" value="UniProtKB-SubCell"/>
</dbReference>
<evidence type="ECO:0000256" key="4">
    <source>
        <dbReference type="ARBA" id="ARBA00022692"/>
    </source>
</evidence>
<dbReference type="PANTHER" id="PTHR10165:SF13">
    <property type="entry name" value="PHOSPHOLIPID PHOSPHATASE-RELATED PROTEIN TYPE 4"/>
    <property type="match status" value="1"/>
</dbReference>
<comment type="similarity">
    <text evidence="1">Belongs to the PA-phosphatase related phosphoesterase family.</text>
</comment>
<dbReference type="GO" id="GO:0099175">
    <property type="term" value="P:regulation of postsynapse organization"/>
    <property type="evidence" value="ECO:0007669"/>
    <property type="project" value="Ensembl"/>
</dbReference>
<dbReference type="Proteomes" id="UP000007754">
    <property type="component" value="Chromosome 8"/>
</dbReference>
<reference evidence="20" key="2">
    <citation type="submission" date="2025-08" db="UniProtKB">
        <authorList>
            <consortium name="Ensembl"/>
        </authorList>
    </citation>
    <scope>IDENTIFICATION</scope>
</reference>
<dbReference type="AlphaFoldDB" id="A0A674GLV7"/>
<reference evidence="20 21" key="1">
    <citation type="journal article" date="2010" name="Nature">
        <title>The genome of a songbird.</title>
        <authorList>
            <person name="Warren W.C."/>
            <person name="Clayton D.F."/>
            <person name="Ellegren H."/>
            <person name="Arnold A.P."/>
            <person name="Hillier L.W."/>
            <person name="Kunstner A."/>
            <person name="Searle S."/>
            <person name="White S."/>
            <person name="Vilella A.J."/>
            <person name="Fairley S."/>
            <person name="Heger A."/>
            <person name="Kong L."/>
            <person name="Ponting C.P."/>
            <person name="Jarvis E.D."/>
            <person name="Mello C.V."/>
            <person name="Minx P."/>
            <person name="Lovell P."/>
            <person name="Velho T.A."/>
            <person name="Ferris M."/>
            <person name="Balakrishnan C.N."/>
            <person name="Sinha S."/>
            <person name="Blatti C."/>
            <person name="London S.E."/>
            <person name="Li Y."/>
            <person name="Lin Y.C."/>
            <person name="George J."/>
            <person name="Sweedler J."/>
            <person name="Southey B."/>
            <person name="Gunaratne P."/>
            <person name="Watson M."/>
            <person name="Nam K."/>
            <person name="Backstrom N."/>
            <person name="Smeds L."/>
            <person name="Nabholz B."/>
            <person name="Itoh Y."/>
            <person name="Whitney O."/>
            <person name="Pfenning A.R."/>
            <person name="Howard J."/>
            <person name="Volker M."/>
            <person name="Skinner B.M."/>
            <person name="Griffin D.K."/>
            <person name="Ye L."/>
            <person name="McLaren W.M."/>
            <person name="Flicek P."/>
            <person name="Quesada V."/>
            <person name="Velasco G."/>
            <person name="Lopez-Otin C."/>
            <person name="Puente X.S."/>
            <person name="Olender T."/>
            <person name="Lancet D."/>
            <person name="Smit A.F."/>
            <person name="Hubley R."/>
            <person name="Konkel M.K."/>
            <person name="Walker J.A."/>
            <person name="Batzer M.A."/>
            <person name="Gu W."/>
            <person name="Pollock D.D."/>
            <person name="Chen L."/>
            <person name="Cheng Z."/>
            <person name="Eichler E.E."/>
            <person name="Stapley J."/>
            <person name="Slate J."/>
            <person name="Ekblom R."/>
            <person name="Birkhead T."/>
            <person name="Burke T."/>
            <person name="Burt D."/>
            <person name="Scharff C."/>
            <person name="Adam I."/>
            <person name="Richard H."/>
            <person name="Sultan M."/>
            <person name="Soldatov A."/>
            <person name="Lehrach H."/>
            <person name="Edwards S.V."/>
            <person name="Yang S.P."/>
            <person name="Li X."/>
            <person name="Graves T."/>
            <person name="Fulton L."/>
            <person name="Nelson J."/>
            <person name="Chinwalla A."/>
            <person name="Hou S."/>
            <person name="Mardis E.R."/>
            <person name="Wilson R.K."/>
        </authorList>
    </citation>
    <scope>NUCLEOTIDE SEQUENCE [LARGE SCALE GENOMIC DNA]</scope>
</reference>
<evidence type="ECO:0000256" key="1">
    <source>
        <dbReference type="ARBA" id="ARBA00008816"/>
    </source>
</evidence>
<dbReference type="SUPFAM" id="SSF48317">
    <property type="entry name" value="Acid phosphatase/Vanadium-dependent haloperoxidase"/>
    <property type="match status" value="1"/>
</dbReference>
<reference evidence="20" key="3">
    <citation type="submission" date="2025-09" db="UniProtKB">
        <authorList>
            <consortium name="Ensembl"/>
        </authorList>
    </citation>
    <scope>IDENTIFICATION</scope>
</reference>
<dbReference type="GeneTree" id="ENSGT00940000156181"/>
<evidence type="ECO:0000256" key="6">
    <source>
        <dbReference type="ARBA" id="ARBA00023018"/>
    </source>
</evidence>
<evidence type="ECO:0000256" key="5">
    <source>
        <dbReference type="ARBA" id="ARBA00022989"/>
    </source>
</evidence>
<keyword evidence="3" id="KW-0597">Phosphoprotein</keyword>
<feature type="region of interest" description="Disordered" evidence="17">
    <location>
        <begin position="724"/>
        <end position="753"/>
    </location>
</feature>
<evidence type="ECO:0000313" key="20">
    <source>
        <dbReference type="Ensembl" id="ENSTGUP00000023744.1"/>
    </source>
</evidence>
<evidence type="ECO:0000256" key="11">
    <source>
        <dbReference type="ARBA" id="ARBA00057386"/>
    </source>
</evidence>
<dbReference type="GO" id="GO:0140354">
    <property type="term" value="P:lipid import into cell"/>
    <property type="evidence" value="ECO:0007669"/>
    <property type="project" value="Ensembl"/>
</dbReference>
<dbReference type="InterPro" id="IPR036938">
    <property type="entry name" value="PAP2/HPO_sf"/>
</dbReference>
<dbReference type="FunFam" id="1.20.144.10:FF:000012">
    <property type="entry name" value="Phospholipid phosphatase-related protein type 4"/>
    <property type="match status" value="1"/>
</dbReference>
<dbReference type="GO" id="GO:0006644">
    <property type="term" value="P:phospholipid metabolic process"/>
    <property type="evidence" value="ECO:0007669"/>
    <property type="project" value="InterPro"/>
</dbReference>
<dbReference type="GO" id="GO:0051966">
    <property type="term" value="P:regulation of synaptic transmission, glutamatergic"/>
    <property type="evidence" value="ECO:0007669"/>
    <property type="project" value="Ensembl"/>
</dbReference>
<dbReference type="GO" id="GO:0046839">
    <property type="term" value="P:phospholipid dephosphorylation"/>
    <property type="evidence" value="ECO:0007669"/>
    <property type="project" value="TreeGrafter"/>
</dbReference>
<evidence type="ECO:0000259" key="19">
    <source>
        <dbReference type="SMART" id="SM00014"/>
    </source>
</evidence>
<protein>
    <recommendedName>
        <fullName evidence="12">Phospholipid phosphatase-related protein type 4</fullName>
    </recommendedName>
    <alternativeName>
        <fullName evidence="13">Brain-specific phosphatidic acid phosphatase-like protein 1</fullName>
    </alternativeName>
    <alternativeName>
        <fullName evidence="14">Inactive 2-lysophosphatidate phosphatase PLPPR4</fullName>
    </alternativeName>
    <alternativeName>
        <fullName evidence="16">Lipid phosphate phosphatase-related protein type 4</fullName>
    </alternativeName>
    <alternativeName>
        <fullName evidence="15">Plasticity-related gene 1 protein</fullName>
    </alternativeName>
</protein>
<feature type="region of interest" description="Disordered" evidence="17">
    <location>
        <begin position="522"/>
        <end position="585"/>
    </location>
</feature>
<feature type="region of interest" description="Disordered" evidence="17">
    <location>
        <begin position="687"/>
        <end position="706"/>
    </location>
</feature>
<evidence type="ECO:0000256" key="12">
    <source>
        <dbReference type="ARBA" id="ARBA00069377"/>
    </source>
</evidence>
<evidence type="ECO:0000256" key="7">
    <source>
        <dbReference type="ARBA" id="ARBA00023136"/>
    </source>
</evidence>
<feature type="region of interest" description="Disordered" evidence="17">
    <location>
        <begin position="795"/>
        <end position="818"/>
    </location>
</feature>
<keyword evidence="4 18" id="KW-0812">Transmembrane</keyword>
<evidence type="ECO:0000256" key="17">
    <source>
        <dbReference type="SAM" id="MobiDB-lite"/>
    </source>
</evidence>
<dbReference type="Ensembl" id="ENSTGUT00000033704.1">
    <property type="protein sequence ID" value="ENSTGUP00000023744.1"/>
    <property type="gene ID" value="ENSTGUG00000028283.1"/>
</dbReference>
<feature type="transmembrane region" description="Helical" evidence="18">
    <location>
        <begin position="115"/>
        <end position="139"/>
    </location>
</feature>
<gene>
    <name evidence="20" type="primary">PLPPR4</name>
</gene>
<keyword evidence="6" id="KW-0770">Synapse</keyword>
<dbReference type="InterPro" id="IPR000326">
    <property type="entry name" value="PAP2/HPO"/>
</dbReference>